<keyword evidence="3" id="KW-1185">Reference proteome</keyword>
<organism evidence="2 3">
    <name type="scientific">Shewanella pneumatophori</name>
    <dbReference type="NCBI Taxonomy" id="314092"/>
    <lineage>
        <taxon>Bacteria</taxon>
        <taxon>Pseudomonadati</taxon>
        <taxon>Pseudomonadota</taxon>
        <taxon>Gammaproteobacteria</taxon>
        <taxon>Alteromonadales</taxon>
        <taxon>Shewanellaceae</taxon>
        <taxon>Shewanella</taxon>
    </lineage>
</organism>
<evidence type="ECO:0000313" key="3">
    <source>
        <dbReference type="Proteomes" id="UP001139293"/>
    </source>
</evidence>
<accession>A0A9X1ZD37</accession>
<evidence type="ECO:0000256" key="1">
    <source>
        <dbReference type="SAM" id="SignalP"/>
    </source>
</evidence>
<reference evidence="2" key="1">
    <citation type="submission" date="2022-01" db="EMBL/GenBank/DDBJ databases">
        <title>Whole genome-based taxonomy of the Shewanellaceae.</title>
        <authorList>
            <person name="Martin-Rodriguez A.J."/>
        </authorList>
    </citation>
    <scope>NUCLEOTIDE SEQUENCE</scope>
    <source>
        <strain evidence="2">KCTC 23973</strain>
    </source>
</reference>
<dbReference type="Pfam" id="PF11949">
    <property type="entry name" value="DUF3466"/>
    <property type="match status" value="1"/>
</dbReference>
<dbReference type="AlphaFoldDB" id="A0A9X1ZD37"/>
<dbReference type="Proteomes" id="UP001139293">
    <property type="component" value="Unassembled WGS sequence"/>
</dbReference>
<dbReference type="InterPro" id="IPR022562">
    <property type="entry name" value="DUF3466"/>
</dbReference>
<proteinExistence type="predicted"/>
<comment type="caution">
    <text evidence="2">The sequence shown here is derived from an EMBL/GenBank/DDBJ whole genome shotgun (WGS) entry which is preliminary data.</text>
</comment>
<protein>
    <submittedName>
        <fullName evidence="2">DUF3466 family protein</fullName>
    </submittedName>
</protein>
<name>A0A9X1ZD37_9GAMM</name>
<dbReference type="RefSeq" id="WP_248948093.1">
    <property type="nucleotide sequence ID" value="NZ_JAKILB010000001.1"/>
</dbReference>
<evidence type="ECO:0000313" key="2">
    <source>
        <dbReference type="EMBL" id="MCL1137155.1"/>
    </source>
</evidence>
<feature type="chain" id="PRO_5040792896" evidence="1">
    <location>
        <begin position="26"/>
        <end position="624"/>
    </location>
</feature>
<gene>
    <name evidence="2" type="ORF">L2740_00995</name>
</gene>
<feature type="signal peptide" evidence="1">
    <location>
        <begin position="1"/>
        <end position="25"/>
    </location>
</feature>
<dbReference type="EMBL" id="JAKILB010000001">
    <property type="protein sequence ID" value="MCL1137155.1"/>
    <property type="molecule type" value="Genomic_DNA"/>
</dbReference>
<keyword evidence="1" id="KW-0732">Signal</keyword>
<sequence length="624" mass="68995">MKFKLDKTLSLVAVGVISVLQGVQAAPVYEIINIDLDTYDLNGTIANTRNGYGMAVNSSNEAVGTAKGKKKLTVSEEDDGVIDIEDGVADSETITYSVNLPIIANNFTFNSIGNEWLPTFESVNGTTAPTFPEDEDTVNSVDTFFYDINDSGLKVGAMTAEEQTLPYDGSSETQEFWYYREYEQRGFVKSGADAEVPLLPPYNQYVYKEGESEEQTITVGGFSSAAAVNNSGLIAGYASTDISENSANIINSCVENNSETAPQDICIQAAQFPNQYGYSDIQYQIRGYVWQYDAGVVTPTMLPLGLEVTNESVYSAQGLGVNNQGVVAGRSYVYRNNDTDRLYYDAAYWTKDATTGEYKYNWVDVDKAIDVYSSIAYDVNDNGILVGSYNKYINGYRRDKFFYFDTNSPETPLVTPNDFYNSISDLGSRARDINNQGQVVGYIETTHDKEKPRPKAGFLYQLPNSEFPEGEFKNLNNLLTCESKGYQQNAEGNWERNLVSVEDGSGKTLTYKSEILVVEANSINEDGTIVGTAFIRKPSYKFDDDGNIVIGDNGLPFFELNGYGDPVTSFLPRMVVLQPNTTAGAEACTVVDDDGSDDNYVRKGAASFAWLLALPLLWFRRRFK</sequence>